<accession>A0A2S9Y620</accession>
<dbReference type="AlphaFoldDB" id="A0A2S9Y620"/>
<dbReference type="Proteomes" id="UP000238823">
    <property type="component" value="Unassembled WGS sequence"/>
</dbReference>
<dbReference type="InterPro" id="IPR006530">
    <property type="entry name" value="YD"/>
</dbReference>
<sequence>MYLKDHDNVGRAQSVTLPDLETLGFEWDAEGRPIEVTPPGQPRARGIVLGEPLYLVVGHRMSGVDETTYGCTLDP</sequence>
<protein>
    <submittedName>
        <fullName evidence="1">Uncharacterized protein</fullName>
    </submittedName>
</protein>
<organism evidence="1 2">
    <name type="scientific">Enhygromyxa salina</name>
    <dbReference type="NCBI Taxonomy" id="215803"/>
    <lineage>
        <taxon>Bacteria</taxon>
        <taxon>Pseudomonadati</taxon>
        <taxon>Myxococcota</taxon>
        <taxon>Polyangia</taxon>
        <taxon>Nannocystales</taxon>
        <taxon>Nannocystaceae</taxon>
        <taxon>Enhygromyxa</taxon>
    </lineage>
</organism>
<name>A0A2S9Y620_9BACT</name>
<proteinExistence type="predicted"/>
<comment type="caution">
    <text evidence="1">The sequence shown here is derived from an EMBL/GenBank/DDBJ whole genome shotgun (WGS) entry which is preliminary data.</text>
</comment>
<reference evidence="1 2" key="1">
    <citation type="submission" date="2018-03" db="EMBL/GenBank/DDBJ databases">
        <title>Draft Genome Sequences of the Obligatory Marine Myxobacteria Enhygromyxa salina SWB007.</title>
        <authorList>
            <person name="Poehlein A."/>
            <person name="Moghaddam J.A."/>
            <person name="Harms H."/>
            <person name="Alanjari M."/>
            <person name="Koenig G.M."/>
            <person name="Daniel R."/>
            <person name="Schaeberle T.F."/>
        </authorList>
    </citation>
    <scope>NUCLEOTIDE SEQUENCE [LARGE SCALE GENOMIC DNA]</scope>
    <source>
        <strain evidence="1 2">SWB007</strain>
    </source>
</reference>
<dbReference type="NCBIfam" id="TIGR01643">
    <property type="entry name" value="YD_repeat_2x"/>
    <property type="match status" value="1"/>
</dbReference>
<gene>
    <name evidence="1" type="ORF">ENSA7_60290</name>
</gene>
<dbReference type="EMBL" id="PVNL01000118">
    <property type="protein sequence ID" value="PRQ00535.1"/>
    <property type="molecule type" value="Genomic_DNA"/>
</dbReference>
<evidence type="ECO:0000313" key="2">
    <source>
        <dbReference type="Proteomes" id="UP000238823"/>
    </source>
</evidence>
<evidence type="ECO:0000313" key="1">
    <source>
        <dbReference type="EMBL" id="PRQ00535.1"/>
    </source>
</evidence>